<sequence>MGRDALSEKVFSFSDELQRMGCLEDEVPKPNLRNEIHPIFRLDRWMGGYGQPTEEIYPRMKPALRLASLFLTEECTLHWWTHTMLGEEMTAYHDDGSGRTFRYIEANPEEFTPRGRSLARTKLYEMADVIMLMFTPERYKDTRDGKAWGMCSNHSIREFPWAQHFCSRDFPHIPGKYMQDKSRVPEITFSHKFSDFYCNHYTSSSKCQILRVHFMFAMTIMHELAHAFHMFIGKDNGHKEPLHNQFDRYAELGFSWEIGLTGRICNPLFHTLRDVHALFSVRTYTWLPHELEKVAEVQRATRYFRDPESSVRFRAIPIDASLDWVPTHEWRGVQYFNAQQPECPTNYMCIVVGIPMQWVAAWFLEEEWEENRRFWAKHHDDYGSVRRRTLFMGECWSLVYQKDIHGRQSMWVASR</sequence>
<name>A0A6A6JNG8_WESOR</name>
<accession>A0A6A6JNG8</accession>
<dbReference type="RefSeq" id="XP_033655601.1">
    <property type="nucleotide sequence ID" value="XM_033794378.1"/>
</dbReference>
<dbReference type="EMBL" id="ML986489">
    <property type="protein sequence ID" value="KAF2278062.1"/>
    <property type="molecule type" value="Genomic_DNA"/>
</dbReference>
<dbReference type="Proteomes" id="UP000800097">
    <property type="component" value="Unassembled WGS sequence"/>
</dbReference>
<organism evidence="1 2">
    <name type="scientific">Westerdykella ornata</name>
    <dbReference type="NCBI Taxonomy" id="318751"/>
    <lineage>
        <taxon>Eukaryota</taxon>
        <taxon>Fungi</taxon>
        <taxon>Dikarya</taxon>
        <taxon>Ascomycota</taxon>
        <taxon>Pezizomycotina</taxon>
        <taxon>Dothideomycetes</taxon>
        <taxon>Pleosporomycetidae</taxon>
        <taxon>Pleosporales</taxon>
        <taxon>Sporormiaceae</taxon>
        <taxon>Westerdykella</taxon>
    </lineage>
</organism>
<evidence type="ECO:0000313" key="1">
    <source>
        <dbReference type="EMBL" id="KAF2278062.1"/>
    </source>
</evidence>
<protein>
    <submittedName>
        <fullName evidence="1">Uncharacterized protein</fullName>
    </submittedName>
</protein>
<dbReference type="OrthoDB" id="10254945at2759"/>
<gene>
    <name evidence="1" type="ORF">EI97DRAFT_282527</name>
</gene>
<dbReference type="GeneID" id="54547553"/>
<keyword evidence="2" id="KW-1185">Reference proteome</keyword>
<evidence type="ECO:0000313" key="2">
    <source>
        <dbReference type="Proteomes" id="UP000800097"/>
    </source>
</evidence>
<dbReference type="AlphaFoldDB" id="A0A6A6JNG8"/>
<proteinExistence type="predicted"/>
<reference evidence="1" key="1">
    <citation type="journal article" date="2020" name="Stud. Mycol.">
        <title>101 Dothideomycetes genomes: a test case for predicting lifestyles and emergence of pathogens.</title>
        <authorList>
            <person name="Haridas S."/>
            <person name="Albert R."/>
            <person name="Binder M."/>
            <person name="Bloem J."/>
            <person name="Labutti K."/>
            <person name="Salamov A."/>
            <person name="Andreopoulos B."/>
            <person name="Baker S."/>
            <person name="Barry K."/>
            <person name="Bills G."/>
            <person name="Bluhm B."/>
            <person name="Cannon C."/>
            <person name="Castanera R."/>
            <person name="Culley D."/>
            <person name="Daum C."/>
            <person name="Ezra D."/>
            <person name="Gonzalez J."/>
            <person name="Henrissat B."/>
            <person name="Kuo A."/>
            <person name="Liang C."/>
            <person name="Lipzen A."/>
            <person name="Lutzoni F."/>
            <person name="Magnuson J."/>
            <person name="Mondo S."/>
            <person name="Nolan M."/>
            <person name="Ohm R."/>
            <person name="Pangilinan J."/>
            <person name="Park H.-J."/>
            <person name="Ramirez L."/>
            <person name="Alfaro M."/>
            <person name="Sun H."/>
            <person name="Tritt A."/>
            <person name="Yoshinaga Y."/>
            <person name="Zwiers L.-H."/>
            <person name="Turgeon B."/>
            <person name="Goodwin S."/>
            <person name="Spatafora J."/>
            <person name="Crous P."/>
            <person name="Grigoriev I."/>
        </authorList>
    </citation>
    <scope>NUCLEOTIDE SEQUENCE</scope>
    <source>
        <strain evidence="1">CBS 379.55</strain>
    </source>
</reference>